<dbReference type="AlphaFoldDB" id="A0A1T4X2Q3"/>
<dbReference type="InterPro" id="IPR035461">
    <property type="entry name" value="GmhA/DiaA"/>
</dbReference>
<gene>
    <name evidence="2" type="ORF">SAMN02745704_01713</name>
</gene>
<dbReference type="InterPro" id="IPR001347">
    <property type="entry name" value="SIS_dom"/>
</dbReference>
<dbReference type="GO" id="GO:0097367">
    <property type="term" value="F:carbohydrate derivative binding"/>
    <property type="evidence" value="ECO:0007669"/>
    <property type="project" value="InterPro"/>
</dbReference>
<dbReference type="PANTHER" id="PTHR30390:SF6">
    <property type="entry name" value="DNAA INITIATOR-ASSOCIATING PROTEIN DIAA"/>
    <property type="match status" value="1"/>
</dbReference>
<dbReference type="EMBL" id="FUYC01000006">
    <property type="protein sequence ID" value="SKA83739.1"/>
    <property type="molecule type" value="Genomic_DNA"/>
</dbReference>
<dbReference type="STRING" id="1121449.SAMN02745704_01713"/>
<dbReference type="InterPro" id="IPR050099">
    <property type="entry name" value="SIS_GmhA/DiaA_subfam"/>
</dbReference>
<dbReference type="Proteomes" id="UP000190027">
    <property type="component" value="Unassembled WGS sequence"/>
</dbReference>
<evidence type="ECO:0000259" key="1">
    <source>
        <dbReference type="PROSITE" id="PS51464"/>
    </source>
</evidence>
<dbReference type="Gene3D" id="3.40.50.10490">
    <property type="entry name" value="Glucose-6-phosphate isomerase like protein, domain 1"/>
    <property type="match status" value="1"/>
</dbReference>
<accession>A0A1T4X2Q3</accession>
<dbReference type="SUPFAM" id="SSF53697">
    <property type="entry name" value="SIS domain"/>
    <property type="match status" value="1"/>
</dbReference>
<dbReference type="OrthoDB" id="9810929at2"/>
<feature type="domain" description="SIS" evidence="1">
    <location>
        <begin position="39"/>
        <end position="197"/>
    </location>
</feature>
<organism evidence="2 3">
    <name type="scientific">Paucidesulfovibrio gracilis DSM 16080</name>
    <dbReference type="NCBI Taxonomy" id="1121449"/>
    <lineage>
        <taxon>Bacteria</taxon>
        <taxon>Pseudomonadati</taxon>
        <taxon>Thermodesulfobacteriota</taxon>
        <taxon>Desulfovibrionia</taxon>
        <taxon>Desulfovibrionales</taxon>
        <taxon>Desulfovibrionaceae</taxon>
        <taxon>Paucidesulfovibrio</taxon>
    </lineage>
</organism>
<keyword evidence="2" id="KW-0413">Isomerase</keyword>
<evidence type="ECO:0000313" key="2">
    <source>
        <dbReference type="EMBL" id="SKA83739.1"/>
    </source>
</evidence>
<name>A0A1T4X2Q3_9BACT</name>
<dbReference type="InterPro" id="IPR046348">
    <property type="entry name" value="SIS_dom_sf"/>
</dbReference>
<dbReference type="PROSITE" id="PS51464">
    <property type="entry name" value="SIS"/>
    <property type="match status" value="1"/>
</dbReference>
<dbReference type="CDD" id="cd05006">
    <property type="entry name" value="SIS_GmhA"/>
    <property type="match status" value="1"/>
</dbReference>
<dbReference type="GO" id="GO:1901135">
    <property type="term" value="P:carbohydrate derivative metabolic process"/>
    <property type="evidence" value="ECO:0007669"/>
    <property type="project" value="InterPro"/>
</dbReference>
<evidence type="ECO:0000313" key="3">
    <source>
        <dbReference type="Proteomes" id="UP000190027"/>
    </source>
</evidence>
<dbReference type="Pfam" id="PF13580">
    <property type="entry name" value="SIS_2"/>
    <property type="match status" value="1"/>
</dbReference>
<reference evidence="2 3" key="1">
    <citation type="submission" date="2017-02" db="EMBL/GenBank/DDBJ databases">
        <authorList>
            <person name="Peterson S.W."/>
        </authorList>
    </citation>
    <scope>NUCLEOTIDE SEQUENCE [LARGE SCALE GENOMIC DNA]</scope>
    <source>
        <strain evidence="2 3">DSM 16080</strain>
    </source>
</reference>
<dbReference type="GO" id="GO:0016853">
    <property type="term" value="F:isomerase activity"/>
    <property type="evidence" value="ECO:0007669"/>
    <property type="project" value="UniProtKB-KW"/>
</dbReference>
<proteinExistence type="predicted"/>
<keyword evidence="3" id="KW-1185">Reference proteome</keyword>
<dbReference type="RefSeq" id="WP_078717271.1">
    <property type="nucleotide sequence ID" value="NZ_FUYC01000006.1"/>
</dbReference>
<sequence>MSSKLDALIGTRIRESIEVKQQLLQSPHIETLRDISLAVAQSLENGGKVLFAGNGGSFADAFHLAGEFVSRFTMEREPLSSVALGGNNSILTAIGNDYGYEDVFLREIKALGRPGDVFIGISTSGNSPNIVACIEAARDLDITCFGMTGSKPCRMHELCDCLKVPSPCTPRIQESHILAGHILCEIVEHLRCDPEFEI</sequence>
<dbReference type="PANTHER" id="PTHR30390">
    <property type="entry name" value="SEDOHEPTULOSE 7-PHOSPHATE ISOMERASE / DNAA INITIATOR-ASSOCIATING FACTOR FOR REPLICATION INITIATION"/>
    <property type="match status" value="1"/>
</dbReference>
<protein>
    <submittedName>
        <fullName evidence="2">D-sedoheptulose 7-phosphate isomerase</fullName>
    </submittedName>
</protein>